<evidence type="ECO:0000256" key="1">
    <source>
        <dbReference type="ARBA" id="ARBA00004123"/>
    </source>
</evidence>
<gene>
    <name evidence="11" type="ORF">LODBEIA_P07360</name>
</gene>
<feature type="region of interest" description="Disordered" evidence="9">
    <location>
        <begin position="104"/>
        <end position="139"/>
    </location>
</feature>
<reference evidence="11 12" key="1">
    <citation type="submission" date="2024-03" db="EMBL/GenBank/DDBJ databases">
        <authorList>
            <person name="Brejova B."/>
        </authorList>
    </citation>
    <scope>NUCLEOTIDE SEQUENCE [LARGE SCALE GENOMIC DNA]</scope>
    <source>
        <strain evidence="11 12">CBS 14171</strain>
    </source>
</reference>
<feature type="compositionally biased region" description="Low complexity" evidence="9">
    <location>
        <begin position="127"/>
        <end position="139"/>
    </location>
</feature>
<keyword evidence="4" id="KW-0862">Zinc</keyword>
<dbReference type="CDD" id="cd00202">
    <property type="entry name" value="ZnF_GATA"/>
    <property type="match status" value="1"/>
</dbReference>
<dbReference type="InterPro" id="IPR013088">
    <property type="entry name" value="Znf_NHR/GATA"/>
</dbReference>
<dbReference type="SUPFAM" id="SSF57716">
    <property type="entry name" value="Glucocorticoid receptor-like (DNA-binding domain)"/>
    <property type="match status" value="1"/>
</dbReference>
<dbReference type="PANTHER" id="PTHR10071:SF281">
    <property type="entry name" value="BOX A-BINDING FACTOR-RELATED"/>
    <property type="match status" value="1"/>
</dbReference>
<feature type="compositionally biased region" description="Low complexity" evidence="9">
    <location>
        <begin position="263"/>
        <end position="278"/>
    </location>
</feature>
<evidence type="ECO:0000256" key="2">
    <source>
        <dbReference type="ARBA" id="ARBA00022723"/>
    </source>
</evidence>
<evidence type="ECO:0000256" key="9">
    <source>
        <dbReference type="SAM" id="MobiDB-lite"/>
    </source>
</evidence>
<keyword evidence="2" id="KW-0479">Metal-binding</keyword>
<feature type="compositionally biased region" description="Low complexity" evidence="9">
    <location>
        <begin position="489"/>
        <end position="505"/>
    </location>
</feature>
<dbReference type="PRINTS" id="PR00619">
    <property type="entry name" value="GATAZNFINGER"/>
</dbReference>
<dbReference type="Gene3D" id="3.30.50.10">
    <property type="entry name" value="Erythroid Transcription Factor GATA-1, subunit A"/>
    <property type="match status" value="1"/>
</dbReference>
<dbReference type="PROSITE" id="PS00344">
    <property type="entry name" value="GATA_ZN_FINGER_1"/>
    <property type="match status" value="1"/>
</dbReference>
<evidence type="ECO:0000256" key="6">
    <source>
        <dbReference type="ARBA" id="ARBA00023163"/>
    </source>
</evidence>
<feature type="domain" description="GATA-type" evidence="10">
    <location>
        <begin position="292"/>
        <end position="345"/>
    </location>
</feature>
<dbReference type="Proteomes" id="UP001497383">
    <property type="component" value="Chromosome 1"/>
</dbReference>
<keyword evidence="12" id="KW-1185">Reference proteome</keyword>
<evidence type="ECO:0000313" key="11">
    <source>
        <dbReference type="EMBL" id="CAK9436178.1"/>
    </source>
</evidence>
<dbReference type="Pfam" id="PF08550">
    <property type="entry name" value="GATA_AreA"/>
    <property type="match status" value="1"/>
</dbReference>
<feature type="compositionally biased region" description="Low complexity" evidence="9">
    <location>
        <begin position="159"/>
        <end position="184"/>
    </location>
</feature>
<feature type="region of interest" description="Disordered" evidence="9">
    <location>
        <begin position="153"/>
        <end position="196"/>
    </location>
</feature>
<dbReference type="InterPro" id="IPR039355">
    <property type="entry name" value="Transcription_factor_GATA"/>
</dbReference>
<evidence type="ECO:0000256" key="8">
    <source>
        <dbReference type="PROSITE-ProRule" id="PRU00094"/>
    </source>
</evidence>
<evidence type="ECO:0000256" key="3">
    <source>
        <dbReference type="ARBA" id="ARBA00022771"/>
    </source>
</evidence>
<protein>
    <recommendedName>
        <fullName evidence="10">GATA-type domain-containing protein</fullName>
    </recommendedName>
</protein>
<dbReference type="GeneID" id="92205932"/>
<feature type="region of interest" description="Disordered" evidence="9">
    <location>
        <begin position="1"/>
        <end position="59"/>
    </location>
</feature>
<dbReference type="SMART" id="SM00401">
    <property type="entry name" value="ZnF_GATA"/>
    <property type="match status" value="1"/>
</dbReference>
<evidence type="ECO:0000256" key="7">
    <source>
        <dbReference type="ARBA" id="ARBA00023242"/>
    </source>
</evidence>
<dbReference type="RefSeq" id="XP_066827674.1">
    <property type="nucleotide sequence ID" value="XM_066976689.1"/>
</dbReference>
<organism evidence="11 12">
    <name type="scientific">Lodderomyces beijingensis</name>
    <dbReference type="NCBI Taxonomy" id="1775926"/>
    <lineage>
        <taxon>Eukaryota</taxon>
        <taxon>Fungi</taxon>
        <taxon>Dikarya</taxon>
        <taxon>Ascomycota</taxon>
        <taxon>Saccharomycotina</taxon>
        <taxon>Pichiomycetes</taxon>
        <taxon>Debaryomycetaceae</taxon>
        <taxon>Candida/Lodderomyces clade</taxon>
        <taxon>Lodderomyces</taxon>
    </lineage>
</organism>
<keyword evidence="5" id="KW-0805">Transcription regulation</keyword>
<feature type="region of interest" description="Disordered" evidence="9">
    <location>
        <begin position="244"/>
        <end position="288"/>
    </location>
</feature>
<dbReference type="InterPro" id="IPR013860">
    <property type="entry name" value="AreA_GATA"/>
</dbReference>
<sequence>MDFQSKTTATATTLQEEYNHEQEQEQEQEQDQQQGGEDEKQQSLGQNTRSKLPESPSIHDLILDQDNASMEIYKMYQHKSYLPHNQRISNIAWRIQNKKILTNTSHNRVSKPMIRSNSVPDRSVSKATTTNTNNNTTATNSFTANFLQNSSSVASTVATNNSKPPSQQQQQPATTTTNDTATSSYNPKSNNPNLDDFDYVAHIRRISQEEYKSDNNSTKQQQKNKEDDNFFFSTYINSLQNNLKNRSSVSSSPSTFKPPINNSSATSSTMSSAASSTSRPANIRKPSNSTTIKKILQCTNCETKTTPLWRKSNTGDLLCNACGLFYKLHGVFRPLNNTHNNNNSTSIGNSNSNNNNSNKSIEAKRRISMNNNDEKISNANVNLFNGLNVKSSALQTQDQNMNLVGPPPLVHNFPQFPTTPAQHDSQSTQTQDDIDKLLNMNLFQQDFATATTTNNNNNNNTATSAASATSATTGNNQNDFFFHDFVRQSTTTNNSNGNENGSGTNFPDFNSSLGFNEGQMPQYFHQGQQMQHQHQHHDELDLLDPNGLPPPNDNLNWLQFLS</sequence>
<dbReference type="EMBL" id="OZ022405">
    <property type="protein sequence ID" value="CAK9436178.1"/>
    <property type="molecule type" value="Genomic_DNA"/>
</dbReference>
<evidence type="ECO:0000256" key="5">
    <source>
        <dbReference type="ARBA" id="ARBA00023015"/>
    </source>
</evidence>
<dbReference type="PANTHER" id="PTHR10071">
    <property type="entry name" value="TRANSCRIPTION FACTOR GATA FAMILY MEMBER"/>
    <property type="match status" value="1"/>
</dbReference>
<feature type="compositionally biased region" description="Polar residues" evidence="9">
    <location>
        <begin position="1"/>
        <end position="14"/>
    </location>
</feature>
<dbReference type="PROSITE" id="PS50114">
    <property type="entry name" value="GATA_ZN_FINGER_2"/>
    <property type="match status" value="1"/>
</dbReference>
<dbReference type="Pfam" id="PF00320">
    <property type="entry name" value="GATA"/>
    <property type="match status" value="1"/>
</dbReference>
<evidence type="ECO:0000313" key="12">
    <source>
        <dbReference type="Proteomes" id="UP001497383"/>
    </source>
</evidence>
<dbReference type="InterPro" id="IPR000679">
    <property type="entry name" value="Znf_GATA"/>
</dbReference>
<name>A0ABP0ZK33_9ASCO</name>
<feature type="region of interest" description="Disordered" evidence="9">
    <location>
        <begin position="450"/>
        <end position="471"/>
    </location>
</feature>
<keyword evidence="7" id="KW-0539">Nucleus</keyword>
<feature type="compositionally biased region" description="Low complexity" evidence="9">
    <location>
        <begin position="519"/>
        <end position="532"/>
    </location>
</feature>
<keyword evidence="3 8" id="KW-0863">Zinc-finger</keyword>
<feature type="region of interest" description="Disordered" evidence="9">
    <location>
        <begin position="208"/>
        <end position="227"/>
    </location>
</feature>
<evidence type="ECO:0000259" key="10">
    <source>
        <dbReference type="PROSITE" id="PS50114"/>
    </source>
</evidence>
<feature type="region of interest" description="Disordered" evidence="9">
    <location>
        <begin position="489"/>
        <end position="554"/>
    </location>
</feature>
<accession>A0ABP0ZK33</accession>
<keyword evidence="6" id="KW-0804">Transcription</keyword>
<proteinExistence type="predicted"/>
<comment type="subcellular location">
    <subcellularLocation>
        <location evidence="1">Nucleus</location>
    </subcellularLocation>
</comment>
<evidence type="ECO:0000256" key="4">
    <source>
        <dbReference type="ARBA" id="ARBA00022833"/>
    </source>
</evidence>